<keyword evidence="5" id="KW-0479">Metal-binding</keyword>
<comment type="catalytic activity">
    <reaction evidence="1">
        <text>Endonucleolytic cleavage to 5'-phosphomonoester.</text>
        <dbReference type="EC" id="3.1.26.4"/>
    </reaction>
</comment>
<dbReference type="GO" id="GO:0046872">
    <property type="term" value="F:metal ion binding"/>
    <property type="evidence" value="ECO:0007669"/>
    <property type="project" value="UniProtKB-KW"/>
</dbReference>
<keyword evidence="6" id="KW-0255">Endonuclease</keyword>
<evidence type="ECO:0000256" key="2">
    <source>
        <dbReference type="ARBA" id="ARBA00005300"/>
    </source>
</evidence>
<keyword evidence="4" id="KW-0540">Nuclease</keyword>
<proteinExistence type="inferred from homology"/>
<protein>
    <recommendedName>
        <fullName evidence="3">ribonuclease H</fullName>
        <ecNumber evidence="3">3.1.26.4</ecNumber>
    </recommendedName>
</protein>
<dbReference type="SUPFAM" id="SSF53098">
    <property type="entry name" value="Ribonuclease H-like"/>
    <property type="match status" value="1"/>
</dbReference>
<dbReference type="InterPro" id="IPR050092">
    <property type="entry name" value="RNase_H"/>
</dbReference>
<evidence type="ECO:0000256" key="8">
    <source>
        <dbReference type="SAM" id="MobiDB-lite"/>
    </source>
</evidence>
<dbReference type="OrthoDB" id="407198at2759"/>
<evidence type="ECO:0000313" key="10">
    <source>
        <dbReference type="EMBL" id="KAF5313448.1"/>
    </source>
</evidence>
<organism evidence="10 11">
    <name type="scientific">Ephemerocybe angulata</name>
    <dbReference type="NCBI Taxonomy" id="980116"/>
    <lineage>
        <taxon>Eukaryota</taxon>
        <taxon>Fungi</taxon>
        <taxon>Dikarya</taxon>
        <taxon>Basidiomycota</taxon>
        <taxon>Agaricomycotina</taxon>
        <taxon>Agaricomycetes</taxon>
        <taxon>Agaricomycetidae</taxon>
        <taxon>Agaricales</taxon>
        <taxon>Agaricineae</taxon>
        <taxon>Psathyrellaceae</taxon>
        <taxon>Ephemerocybe</taxon>
    </lineage>
</organism>
<dbReference type="Gene3D" id="3.30.420.10">
    <property type="entry name" value="Ribonuclease H-like superfamily/Ribonuclease H"/>
    <property type="match status" value="1"/>
</dbReference>
<dbReference type="InterPro" id="IPR012337">
    <property type="entry name" value="RNaseH-like_sf"/>
</dbReference>
<evidence type="ECO:0000256" key="7">
    <source>
        <dbReference type="ARBA" id="ARBA00022801"/>
    </source>
</evidence>
<dbReference type="PROSITE" id="PS50879">
    <property type="entry name" value="RNASE_H_1"/>
    <property type="match status" value="1"/>
</dbReference>
<name>A0A8H5AZU5_9AGAR</name>
<dbReference type="Pfam" id="PF00075">
    <property type="entry name" value="RNase_H"/>
    <property type="match status" value="1"/>
</dbReference>
<evidence type="ECO:0000256" key="4">
    <source>
        <dbReference type="ARBA" id="ARBA00022722"/>
    </source>
</evidence>
<feature type="compositionally biased region" description="Polar residues" evidence="8">
    <location>
        <begin position="1"/>
        <end position="11"/>
    </location>
</feature>
<dbReference type="AlphaFoldDB" id="A0A8H5AZU5"/>
<dbReference type="GO" id="GO:0003676">
    <property type="term" value="F:nucleic acid binding"/>
    <property type="evidence" value="ECO:0007669"/>
    <property type="project" value="InterPro"/>
</dbReference>
<evidence type="ECO:0000256" key="5">
    <source>
        <dbReference type="ARBA" id="ARBA00022723"/>
    </source>
</evidence>
<feature type="region of interest" description="Disordered" evidence="8">
    <location>
        <begin position="1"/>
        <end position="54"/>
    </location>
</feature>
<dbReference type="CDD" id="cd13934">
    <property type="entry name" value="RNase_H_Dikarya_like"/>
    <property type="match status" value="1"/>
</dbReference>
<evidence type="ECO:0000256" key="6">
    <source>
        <dbReference type="ARBA" id="ARBA00022759"/>
    </source>
</evidence>
<reference evidence="10 11" key="1">
    <citation type="journal article" date="2020" name="ISME J.">
        <title>Uncovering the hidden diversity of litter-decomposition mechanisms in mushroom-forming fungi.</title>
        <authorList>
            <person name="Floudas D."/>
            <person name="Bentzer J."/>
            <person name="Ahren D."/>
            <person name="Johansson T."/>
            <person name="Persson P."/>
            <person name="Tunlid A."/>
        </authorList>
    </citation>
    <scope>NUCLEOTIDE SEQUENCE [LARGE SCALE GENOMIC DNA]</scope>
    <source>
        <strain evidence="10 11">CBS 175.51</strain>
    </source>
</reference>
<evidence type="ECO:0000256" key="1">
    <source>
        <dbReference type="ARBA" id="ARBA00000077"/>
    </source>
</evidence>
<dbReference type="EC" id="3.1.26.4" evidence="3"/>
<dbReference type="InterPro" id="IPR002156">
    <property type="entry name" value="RNaseH_domain"/>
</dbReference>
<comment type="similarity">
    <text evidence="2">Belongs to the RNase H family.</text>
</comment>
<comment type="caution">
    <text evidence="10">The sequence shown here is derived from an EMBL/GenBank/DDBJ whole genome shotgun (WGS) entry which is preliminary data.</text>
</comment>
<evidence type="ECO:0000256" key="3">
    <source>
        <dbReference type="ARBA" id="ARBA00012180"/>
    </source>
</evidence>
<dbReference type="Proteomes" id="UP000541558">
    <property type="component" value="Unassembled WGS sequence"/>
</dbReference>
<evidence type="ECO:0000313" key="11">
    <source>
        <dbReference type="Proteomes" id="UP000541558"/>
    </source>
</evidence>
<dbReference type="PANTHER" id="PTHR10642:SF26">
    <property type="entry name" value="RIBONUCLEASE H1"/>
    <property type="match status" value="1"/>
</dbReference>
<feature type="domain" description="RNase H type-1" evidence="9">
    <location>
        <begin position="78"/>
        <end position="235"/>
    </location>
</feature>
<dbReference type="InterPro" id="IPR036397">
    <property type="entry name" value="RNaseH_sf"/>
</dbReference>
<keyword evidence="7" id="KW-0378">Hydrolase</keyword>
<evidence type="ECO:0000259" key="9">
    <source>
        <dbReference type="PROSITE" id="PS50879"/>
    </source>
</evidence>
<dbReference type="GO" id="GO:0004523">
    <property type="term" value="F:RNA-DNA hybrid ribonuclease activity"/>
    <property type="evidence" value="ECO:0007669"/>
    <property type="project" value="UniProtKB-EC"/>
</dbReference>
<dbReference type="GO" id="GO:0043137">
    <property type="term" value="P:DNA replication, removal of RNA primer"/>
    <property type="evidence" value="ECO:0007669"/>
    <property type="project" value="TreeGrafter"/>
</dbReference>
<keyword evidence="11" id="KW-1185">Reference proteome</keyword>
<gene>
    <name evidence="10" type="ORF">D9611_008650</name>
</gene>
<sequence>MATQVPPQLHTQPIPPTPTRLWMPESWTSASPIPSGIADRNRIFHPNPPNATPSDLFSVQPNAGSVRGYRFVRKNDKKRQQGLFFIDGACLDNGAGPDGPREPRAGAAVVFAPSDWYNPIKDALPLDGVPHTSNRAELRAALVALGLRVWGGEGFENIILATDSEYLVLGISERIHKWKENGWKTSSGTQVKNKDLWVALYAKIREVEEYNCHVQFWLIPRAWNEADKYAKEAAALPDGERATGAGAITTPVMMMERM</sequence>
<dbReference type="PANTHER" id="PTHR10642">
    <property type="entry name" value="RIBONUCLEASE H1"/>
    <property type="match status" value="1"/>
</dbReference>
<dbReference type="EMBL" id="JAACJK010000224">
    <property type="protein sequence ID" value="KAF5313448.1"/>
    <property type="molecule type" value="Genomic_DNA"/>
</dbReference>
<accession>A0A8H5AZU5</accession>